<proteinExistence type="predicted"/>
<keyword evidence="3" id="KW-1003">Cell membrane</keyword>
<accession>A0A4R5Y3E2</accession>
<dbReference type="PROSITE" id="PS00211">
    <property type="entry name" value="ABC_TRANSPORTER_1"/>
    <property type="match status" value="1"/>
</dbReference>
<dbReference type="InterPro" id="IPR051535">
    <property type="entry name" value="Siderophore_ABC-ATPase"/>
</dbReference>
<dbReference type="Proteomes" id="UP000295163">
    <property type="component" value="Unassembled WGS sequence"/>
</dbReference>
<dbReference type="InterPro" id="IPR017871">
    <property type="entry name" value="ABC_transporter-like_CS"/>
</dbReference>
<dbReference type="Pfam" id="PF00005">
    <property type="entry name" value="ABC_tran"/>
    <property type="match status" value="1"/>
</dbReference>
<dbReference type="PANTHER" id="PTHR42771:SF2">
    <property type="entry name" value="IRON(3+)-HYDROXAMATE IMPORT ATP-BINDING PROTEIN FHUC"/>
    <property type="match status" value="1"/>
</dbReference>
<gene>
    <name evidence="11" type="ORF">E2R59_16950</name>
</gene>
<dbReference type="Gene3D" id="3.40.50.300">
    <property type="entry name" value="P-loop containing nucleotide triphosphate hydrolases"/>
    <property type="match status" value="1"/>
</dbReference>
<evidence type="ECO:0000313" key="12">
    <source>
        <dbReference type="Proteomes" id="UP000295163"/>
    </source>
</evidence>
<dbReference type="SUPFAM" id="SSF52540">
    <property type="entry name" value="P-loop containing nucleoside triphosphate hydrolases"/>
    <property type="match status" value="1"/>
</dbReference>
<evidence type="ECO:0000256" key="6">
    <source>
        <dbReference type="ARBA" id="ARBA00022840"/>
    </source>
</evidence>
<dbReference type="RefSeq" id="WP_133411557.1">
    <property type="nucleotide sequence ID" value="NZ_SMZT01000011.1"/>
</dbReference>
<dbReference type="InterPro" id="IPR027417">
    <property type="entry name" value="P-loop_NTPase"/>
</dbReference>
<protein>
    <submittedName>
        <fullName evidence="11">ABC transporter ATP-binding protein</fullName>
    </submittedName>
</protein>
<dbReference type="SMART" id="SM00382">
    <property type="entry name" value="AAA"/>
    <property type="match status" value="1"/>
</dbReference>
<keyword evidence="5" id="KW-0547">Nucleotide-binding</keyword>
<keyword evidence="4" id="KW-0410">Iron transport</keyword>
<dbReference type="FunFam" id="3.40.50.300:FF:000134">
    <property type="entry name" value="Iron-enterobactin ABC transporter ATP-binding protein"/>
    <property type="match status" value="1"/>
</dbReference>
<dbReference type="PANTHER" id="PTHR42771">
    <property type="entry name" value="IRON(3+)-HYDROXAMATE IMPORT ATP-BINDING PROTEIN FHUC"/>
    <property type="match status" value="1"/>
</dbReference>
<evidence type="ECO:0000256" key="8">
    <source>
        <dbReference type="ARBA" id="ARBA00023065"/>
    </source>
</evidence>
<dbReference type="InterPro" id="IPR003439">
    <property type="entry name" value="ABC_transporter-like_ATP-bd"/>
</dbReference>
<evidence type="ECO:0000256" key="2">
    <source>
        <dbReference type="ARBA" id="ARBA00022448"/>
    </source>
</evidence>
<dbReference type="GO" id="GO:0005886">
    <property type="term" value="C:plasma membrane"/>
    <property type="evidence" value="ECO:0007669"/>
    <property type="project" value="UniProtKB-SubCell"/>
</dbReference>
<keyword evidence="6 11" id="KW-0067">ATP-binding</keyword>
<dbReference type="AlphaFoldDB" id="A0A4R5Y3E2"/>
<dbReference type="GO" id="GO:0006826">
    <property type="term" value="P:iron ion transport"/>
    <property type="evidence" value="ECO:0007669"/>
    <property type="project" value="UniProtKB-KW"/>
</dbReference>
<comment type="subcellular location">
    <subcellularLocation>
        <location evidence="1">Cell membrane</location>
        <topology evidence="1">Peripheral membrane protein</topology>
    </subcellularLocation>
</comment>
<evidence type="ECO:0000256" key="3">
    <source>
        <dbReference type="ARBA" id="ARBA00022475"/>
    </source>
</evidence>
<keyword evidence="2" id="KW-0813">Transport</keyword>
<keyword evidence="8" id="KW-0406">Ion transport</keyword>
<name>A0A4R5Y3E2_KOCRO</name>
<evidence type="ECO:0000256" key="4">
    <source>
        <dbReference type="ARBA" id="ARBA00022496"/>
    </source>
</evidence>
<feature type="domain" description="ABC transporter" evidence="10">
    <location>
        <begin position="12"/>
        <end position="248"/>
    </location>
</feature>
<sequence>MSSLLSAAGSRLQARELSLGYDGRTVVEELSLAIPDGQIITIIGPNGCGKSTLLRGLARLLRPVHGAVTLDGVPLTRISTRHIAQQMALLPQTHTAPEGLTVADLVSRGRHPRQRWYQQFSHTDEHAVHQALEATGITELADTPVDELSGGQSQRAWIAMTLVQDTDIVLLDEPTTYLDLAHQVEILELIHRLNRNLGRTMVMVLHDISLAARFSDHIVAMTAGRIIAQGTPEEVVTEDLLADVFGLRAHIVAEPTTGRPHVIPLARIPASG</sequence>
<dbReference type="EMBL" id="SMZT01000011">
    <property type="protein sequence ID" value="TDL38126.1"/>
    <property type="molecule type" value="Genomic_DNA"/>
</dbReference>
<dbReference type="InterPro" id="IPR003593">
    <property type="entry name" value="AAA+_ATPase"/>
</dbReference>
<keyword evidence="9" id="KW-0472">Membrane</keyword>
<organism evidence="11 12">
    <name type="scientific">Kocuria rosea</name>
    <name type="common">Deinococcus erythromyxa</name>
    <name type="synonym">Micrococcus rubens</name>
    <dbReference type="NCBI Taxonomy" id="1275"/>
    <lineage>
        <taxon>Bacteria</taxon>
        <taxon>Bacillati</taxon>
        <taxon>Actinomycetota</taxon>
        <taxon>Actinomycetes</taxon>
        <taxon>Micrococcales</taxon>
        <taxon>Micrococcaceae</taxon>
        <taxon>Kocuria</taxon>
    </lineage>
</organism>
<evidence type="ECO:0000313" key="11">
    <source>
        <dbReference type="EMBL" id="TDL38126.1"/>
    </source>
</evidence>
<dbReference type="CDD" id="cd03214">
    <property type="entry name" value="ABC_Iron-Siderophores_B12_Hemin"/>
    <property type="match status" value="1"/>
</dbReference>
<evidence type="ECO:0000256" key="1">
    <source>
        <dbReference type="ARBA" id="ARBA00004202"/>
    </source>
</evidence>
<evidence type="ECO:0000256" key="9">
    <source>
        <dbReference type="ARBA" id="ARBA00023136"/>
    </source>
</evidence>
<evidence type="ECO:0000256" key="5">
    <source>
        <dbReference type="ARBA" id="ARBA00022741"/>
    </source>
</evidence>
<evidence type="ECO:0000259" key="10">
    <source>
        <dbReference type="PROSITE" id="PS50893"/>
    </source>
</evidence>
<reference evidence="11 12" key="1">
    <citation type="submission" date="2019-03" db="EMBL/GenBank/DDBJ databases">
        <title>Genome Sequencing and Assembly of Various Microbes Isolated from Partially Reclaimed Soil and Acid Mine Drainage (AMD) Site.</title>
        <authorList>
            <person name="Steinbock B."/>
            <person name="Bechtold R."/>
            <person name="Sevigny J.L."/>
            <person name="Thomas D."/>
            <person name="Cuthill L.R."/>
            <person name="Aveiro Johannsen E.J."/>
            <person name="Thomas K."/>
            <person name="Ghosh A."/>
        </authorList>
    </citation>
    <scope>NUCLEOTIDE SEQUENCE [LARGE SCALE GENOMIC DNA]</scope>
    <source>
        <strain evidence="11 12">S-A3</strain>
    </source>
</reference>
<dbReference type="GO" id="GO:0016887">
    <property type="term" value="F:ATP hydrolysis activity"/>
    <property type="evidence" value="ECO:0007669"/>
    <property type="project" value="InterPro"/>
</dbReference>
<dbReference type="PROSITE" id="PS50893">
    <property type="entry name" value="ABC_TRANSPORTER_2"/>
    <property type="match status" value="1"/>
</dbReference>
<comment type="caution">
    <text evidence="11">The sequence shown here is derived from an EMBL/GenBank/DDBJ whole genome shotgun (WGS) entry which is preliminary data.</text>
</comment>
<keyword evidence="7" id="KW-0408">Iron</keyword>
<evidence type="ECO:0000256" key="7">
    <source>
        <dbReference type="ARBA" id="ARBA00023004"/>
    </source>
</evidence>
<dbReference type="GO" id="GO:0005524">
    <property type="term" value="F:ATP binding"/>
    <property type="evidence" value="ECO:0007669"/>
    <property type="project" value="UniProtKB-KW"/>
</dbReference>
<dbReference type="GeneID" id="64349110"/>